<evidence type="ECO:0000313" key="2">
    <source>
        <dbReference type="EMBL" id="GLB39661.1"/>
    </source>
</evidence>
<feature type="region of interest" description="Disordered" evidence="1">
    <location>
        <begin position="82"/>
        <end position="120"/>
    </location>
</feature>
<proteinExistence type="predicted"/>
<organism evidence="2 3">
    <name type="scientific">Lyophyllum shimeji</name>
    <name type="common">Hon-shimeji</name>
    <name type="synonym">Tricholoma shimeji</name>
    <dbReference type="NCBI Taxonomy" id="47721"/>
    <lineage>
        <taxon>Eukaryota</taxon>
        <taxon>Fungi</taxon>
        <taxon>Dikarya</taxon>
        <taxon>Basidiomycota</taxon>
        <taxon>Agaricomycotina</taxon>
        <taxon>Agaricomycetes</taxon>
        <taxon>Agaricomycetidae</taxon>
        <taxon>Agaricales</taxon>
        <taxon>Tricholomatineae</taxon>
        <taxon>Lyophyllaceae</taxon>
        <taxon>Lyophyllum</taxon>
    </lineage>
</organism>
<sequence length="120" mass="13195">MVLKPVAANQRIRTPRLRSVDLGPTWDSKSNLKIPSEFQLRFTRSVVSFSTSKWATCLGSEDVIQLSFIAECEREPNASLTLTLTVPESEGRGARGESLAEPEDHGTNGAPGRAFKYEEA</sequence>
<dbReference type="EMBL" id="BRPK01000007">
    <property type="protein sequence ID" value="GLB39661.1"/>
    <property type="molecule type" value="Genomic_DNA"/>
</dbReference>
<reference evidence="2" key="1">
    <citation type="submission" date="2022-07" db="EMBL/GenBank/DDBJ databases">
        <title>The genome of Lyophyllum shimeji provides insight into the initial evolution of ectomycorrhizal fungal genome.</title>
        <authorList>
            <person name="Kobayashi Y."/>
            <person name="Shibata T."/>
            <person name="Hirakawa H."/>
            <person name="Shigenobu S."/>
            <person name="Nishiyama T."/>
            <person name="Yamada A."/>
            <person name="Hasebe M."/>
            <person name="Kawaguchi M."/>
        </authorList>
    </citation>
    <scope>NUCLEOTIDE SEQUENCE</scope>
    <source>
        <strain evidence="2">AT787</strain>
    </source>
</reference>
<evidence type="ECO:0000256" key="1">
    <source>
        <dbReference type="SAM" id="MobiDB-lite"/>
    </source>
</evidence>
<gene>
    <name evidence="2" type="ORF">LshimejAT787_0701710</name>
</gene>
<protein>
    <submittedName>
        <fullName evidence="2">Uncharacterized protein</fullName>
    </submittedName>
</protein>
<comment type="caution">
    <text evidence="2">The sequence shown here is derived from an EMBL/GenBank/DDBJ whole genome shotgun (WGS) entry which is preliminary data.</text>
</comment>
<dbReference type="Proteomes" id="UP001063166">
    <property type="component" value="Unassembled WGS sequence"/>
</dbReference>
<accession>A0A9P3PQS3</accession>
<evidence type="ECO:0000313" key="3">
    <source>
        <dbReference type="Proteomes" id="UP001063166"/>
    </source>
</evidence>
<keyword evidence="3" id="KW-1185">Reference proteome</keyword>
<name>A0A9P3PQS3_LYOSH</name>
<dbReference type="AlphaFoldDB" id="A0A9P3PQS3"/>